<evidence type="ECO:0000256" key="6">
    <source>
        <dbReference type="ARBA" id="ARBA00022946"/>
    </source>
</evidence>
<evidence type="ECO:0000256" key="5">
    <source>
        <dbReference type="ARBA" id="ARBA00022695"/>
    </source>
</evidence>
<evidence type="ECO:0000256" key="1">
    <source>
        <dbReference type="ARBA" id="ARBA00009493"/>
    </source>
</evidence>
<feature type="compositionally biased region" description="Low complexity" evidence="9">
    <location>
        <begin position="46"/>
        <end position="58"/>
    </location>
</feature>
<keyword evidence="3" id="KW-0240">DNA-directed RNA polymerase</keyword>
<dbReference type="InterPro" id="IPR024075">
    <property type="entry name" value="DNA-dir_RNA_pol_helix_hairp_sf"/>
</dbReference>
<sequence length="996" mass="113045">MSARQVLRKASYTHIPRSPLVQAKSRTYHSSTRLLRPTIPYHTDDSSSSSSSSPQDSSFRALSSLPNPQIDHQIDQSHDSSSGSTQPHSTSHALSSFFAQLTQVQPPTSVASSQPRSEEYAARRLPMDVELFEQNTGERLETLGQAQEYYEQSAHSLALHNKLNELNNASSRNDLTSLPPAQSELVRWFPPLNTAIAEEQDACKRGIASPDRGNYGPILVLLKSEKLSVIVMHTVLNEVLLNGNNGSTFLKLISSVGDAIQAELNLQKIQHEKLNGPNSFRDFTLQNIVTSNSNQKQKVKRINTRCARLLDDPDFKWTAELRAKVGAYLVGALLEHAQGADGESAFVYSRYRTNSTRIVGHVKVSDFIYDKLKSQNLRDAVHIRHLPMVIPPLPWTSSNDGGYLLNKLSIMRTHGCKSQVTALEQADMTEVYNGLNALGSTGWRINEEILDIQTKAWDAGLTVGDLPSREDFEVPPPPADFDNSTTPYKFNEKGEKTIDREHENYSAFAERFKEWNQQRNEGSKVKQRNSELHSQRCDTIIKLNQAEEFKKFDEIFFGWNLDFRGRAYPVPPNLNHLGSDICRGVLKFSEKMPLTEKGFYWLKVNLANLYGADKMSMDDRAKFVDKNWDNVVASVEDPFNNLWWNQGDEPWQCLAVCKELKLAVDSGDPATYESDLFVSMDGSCNGLQHYAALGRDLEGGSAVNLTPMDLPQDVYTGVMKRVVEKVEQEVNRTVTEANTMQQIEDHQAARDIYGLVDRKVVKQTIMTSVYGVTFIGARQQIMNRLEEKYEADGRDIYDNDVEQSMWQASTYLARLTLGCLDEMFSSARQTMAWLADVASIVALQKQPMSWMTPLNLPCVQPYRRKRERIVKTIVQDILLVDDEDDLPVSAQKQRSAFPPNYIHSLDSSHMLKTAIEMKRREIPFTAVHDSYWCHPANVDEMNVVLREKFVELYEQPLLEDFLVDLRRRYPGCDFPDLPEKGELDINDIKKSRYFFQ</sequence>
<dbReference type="GO" id="GO:0006390">
    <property type="term" value="P:mitochondrial transcription"/>
    <property type="evidence" value="ECO:0007669"/>
    <property type="project" value="TreeGrafter"/>
</dbReference>
<dbReference type="AlphaFoldDB" id="A0A9W7A9K2"/>
<feature type="region of interest" description="Disordered" evidence="9">
    <location>
        <begin position="23"/>
        <end position="91"/>
    </location>
</feature>
<evidence type="ECO:0000259" key="10">
    <source>
        <dbReference type="SMART" id="SM01311"/>
    </source>
</evidence>
<dbReference type="Gene3D" id="1.10.287.260">
    <property type="match status" value="1"/>
</dbReference>
<evidence type="ECO:0000256" key="2">
    <source>
        <dbReference type="ARBA" id="ARBA00012418"/>
    </source>
</evidence>
<organism evidence="11 12">
    <name type="scientific">Triparma laevis f. longispina</name>
    <dbReference type="NCBI Taxonomy" id="1714387"/>
    <lineage>
        <taxon>Eukaryota</taxon>
        <taxon>Sar</taxon>
        <taxon>Stramenopiles</taxon>
        <taxon>Ochrophyta</taxon>
        <taxon>Bolidophyceae</taxon>
        <taxon>Parmales</taxon>
        <taxon>Triparmaceae</taxon>
        <taxon>Triparma</taxon>
    </lineage>
</organism>
<keyword evidence="6" id="KW-0809">Transit peptide</keyword>
<dbReference type="PANTHER" id="PTHR10102">
    <property type="entry name" value="DNA-DIRECTED RNA POLYMERASE, MITOCHONDRIAL"/>
    <property type="match status" value="1"/>
</dbReference>
<protein>
    <recommendedName>
        <fullName evidence="2">DNA-directed RNA polymerase</fullName>
        <ecNumber evidence="2">2.7.7.6</ecNumber>
    </recommendedName>
</protein>
<keyword evidence="12" id="KW-1185">Reference proteome</keyword>
<comment type="similarity">
    <text evidence="1">Belongs to the phage and mitochondrial RNA polymerase family.</text>
</comment>
<dbReference type="PANTHER" id="PTHR10102:SF0">
    <property type="entry name" value="DNA-DIRECTED RNA POLYMERASE, MITOCHONDRIAL"/>
    <property type="match status" value="1"/>
</dbReference>
<feature type="compositionally biased region" description="Low complexity" evidence="9">
    <location>
        <begin position="79"/>
        <end position="91"/>
    </location>
</feature>
<dbReference type="GO" id="GO:0003677">
    <property type="term" value="F:DNA binding"/>
    <property type="evidence" value="ECO:0007669"/>
    <property type="project" value="InterPro"/>
</dbReference>
<dbReference type="Proteomes" id="UP001165122">
    <property type="component" value="Unassembled WGS sequence"/>
</dbReference>
<dbReference type="Pfam" id="PF00940">
    <property type="entry name" value="RNA_pol"/>
    <property type="match status" value="1"/>
</dbReference>
<name>A0A9W7A9K2_9STRA</name>
<evidence type="ECO:0000313" key="11">
    <source>
        <dbReference type="EMBL" id="GMH66116.1"/>
    </source>
</evidence>
<evidence type="ECO:0000256" key="3">
    <source>
        <dbReference type="ARBA" id="ARBA00022478"/>
    </source>
</evidence>
<reference evidence="12" key="1">
    <citation type="journal article" date="2023" name="Commun. Biol.">
        <title>Genome analysis of Parmales, the sister group of diatoms, reveals the evolutionary specialization of diatoms from phago-mixotrophs to photoautotrophs.</title>
        <authorList>
            <person name="Ban H."/>
            <person name="Sato S."/>
            <person name="Yoshikawa S."/>
            <person name="Yamada K."/>
            <person name="Nakamura Y."/>
            <person name="Ichinomiya M."/>
            <person name="Sato N."/>
            <person name="Blanc-Mathieu R."/>
            <person name="Endo H."/>
            <person name="Kuwata A."/>
            <person name="Ogata H."/>
        </authorList>
    </citation>
    <scope>NUCLEOTIDE SEQUENCE [LARGE SCALE GENOMIC DNA]</scope>
    <source>
        <strain evidence="12">NIES 3700</strain>
    </source>
</reference>
<feature type="compositionally biased region" description="Polar residues" evidence="9">
    <location>
        <begin position="24"/>
        <end position="33"/>
    </location>
</feature>
<dbReference type="Gene3D" id="1.10.287.280">
    <property type="match status" value="1"/>
</dbReference>
<dbReference type="InterPro" id="IPR029262">
    <property type="entry name" value="RPOL_N"/>
</dbReference>
<accession>A0A9W7A9K2</accession>
<comment type="caution">
    <text evidence="11">The sequence shown here is derived from an EMBL/GenBank/DDBJ whole genome shotgun (WGS) entry which is preliminary data.</text>
</comment>
<evidence type="ECO:0000256" key="7">
    <source>
        <dbReference type="ARBA" id="ARBA00023163"/>
    </source>
</evidence>
<gene>
    <name evidence="11" type="ORF">TrLO_g12460</name>
</gene>
<dbReference type="FunFam" id="1.10.287.280:FF:000001">
    <property type="entry name" value="DNA-directed RNA polymerase"/>
    <property type="match status" value="1"/>
</dbReference>
<dbReference type="PROSITE" id="PS00489">
    <property type="entry name" value="RNA_POL_PHAGE_2"/>
    <property type="match status" value="1"/>
</dbReference>
<dbReference type="OrthoDB" id="276422at2759"/>
<dbReference type="InterPro" id="IPR037159">
    <property type="entry name" value="RNA_POL_N_sf"/>
</dbReference>
<dbReference type="EC" id="2.7.7.6" evidence="2"/>
<evidence type="ECO:0000256" key="4">
    <source>
        <dbReference type="ARBA" id="ARBA00022679"/>
    </source>
</evidence>
<evidence type="ECO:0000256" key="8">
    <source>
        <dbReference type="ARBA" id="ARBA00048552"/>
    </source>
</evidence>
<dbReference type="SUPFAM" id="SSF56672">
    <property type="entry name" value="DNA/RNA polymerases"/>
    <property type="match status" value="1"/>
</dbReference>
<dbReference type="Gene3D" id="1.10.150.20">
    <property type="entry name" value="5' to 3' exonuclease, C-terminal subdomain"/>
    <property type="match status" value="1"/>
</dbReference>
<dbReference type="GO" id="GO:0003899">
    <property type="term" value="F:DNA-directed RNA polymerase activity"/>
    <property type="evidence" value="ECO:0007669"/>
    <property type="project" value="UniProtKB-EC"/>
</dbReference>
<feature type="domain" description="DNA-directed RNA polymerase N-terminal" evidence="10">
    <location>
        <begin position="145"/>
        <end position="440"/>
    </location>
</feature>
<dbReference type="InterPro" id="IPR043502">
    <property type="entry name" value="DNA/RNA_pol_sf"/>
</dbReference>
<keyword evidence="4" id="KW-0808">Transferase</keyword>
<dbReference type="Pfam" id="PF14700">
    <property type="entry name" value="RPOL_N"/>
    <property type="match status" value="1"/>
</dbReference>
<evidence type="ECO:0000256" key="9">
    <source>
        <dbReference type="SAM" id="MobiDB-lite"/>
    </source>
</evidence>
<proteinExistence type="inferred from homology"/>
<dbReference type="InterPro" id="IPR046950">
    <property type="entry name" value="DNA-dir_Rpol_C_phage-type"/>
</dbReference>
<keyword evidence="7" id="KW-0804">Transcription</keyword>
<dbReference type="Gene3D" id="1.10.1320.10">
    <property type="entry name" value="DNA-directed RNA polymerase, N-terminal domain"/>
    <property type="match status" value="1"/>
</dbReference>
<dbReference type="GO" id="GO:0034245">
    <property type="term" value="C:mitochondrial DNA-directed RNA polymerase complex"/>
    <property type="evidence" value="ECO:0007669"/>
    <property type="project" value="TreeGrafter"/>
</dbReference>
<dbReference type="InterPro" id="IPR002092">
    <property type="entry name" value="DNA-dir_Rpol_phage-type"/>
</dbReference>
<keyword evidence="5" id="KW-0548">Nucleotidyltransferase</keyword>
<evidence type="ECO:0000313" key="12">
    <source>
        <dbReference type="Proteomes" id="UP001165122"/>
    </source>
</evidence>
<dbReference type="SMART" id="SM01311">
    <property type="entry name" value="RPOL_N"/>
    <property type="match status" value="1"/>
</dbReference>
<comment type="catalytic activity">
    <reaction evidence="8">
        <text>RNA(n) + a ribonucleoside 5'-triphosphate = RNA(n+1) + diphosphate</text>
        <dbReference type="Rhea" id="RHEA:21248"/>
        <dbReference type="Rhea" id="RHEA-COMP:14527"/>
        <dbReference type="Rhea" id="RHEA-COMP:17342"/>
        <dbReference type="ChEBI" id="CHEBI:33019"/>
        <dbReference type="ChEBI" id="CHEBI:61557"/>
        <dbReference type="ChEBI" id="CHEBI:140395"/>
        <dbReference type="EC" id="2.7.7.6"/>
    </reaction>
</comment>
<dbReference type="EMBL" id="BRXW01000557">
    <property type="protein sequence ID" value="GMH66116.1"/>
    <property type="molecule type" value="Genomic_DNA"/>
</dbReference>